<name>A0A5S4F5U9_9ACTN</name>
<dbReference type="InterPro" id="IPR001434">
    <property type="entry name" value="OmcB-like_DUF11"/>
</dbReference>
<evidence type="ECO:0000313" key="4">
    <source>
        <dbReference type="EMBL" id="TMR11470.1"/>
    </source>
</evidence>
<comment type="caution">
    <text evidence="4">The sequence shown here is derived from an EMBL/GenBank/DDBJ whole genome shotgun (WGS) entry which is preliminary data.</text>
</comment>
<accession>A0A5S4F5U9</accession>
<keyword evidence="2" id="KW-0472">Membrane</keyword>
<evidence type="ECO:0000259" key="3">
    <source>
        <dbReference type="Pfam" id="PF01345"/>
    </source>
</evidence>
<dbReference type="PANTHER" id="PTHR34819">
    <property type="entry name" value="LARGE CYSTEINE-RICH PERIPLASMIC PROTEIN OMCB"/>
    <property type="match status" value="1"/>
</dbReference>
<dbReference type="Gene3D" id="2.60.40.10">
    <property type="entry name" value="Immunoglobulins"/>
    <property type="match status" value="2"/>
</dbReference>
<protein>
    <submittedName>
        <fullName evidence="4">DUF11 domain-containing protein</fullName>
    </submittedName>
</protein>
<keyword evidence="5" id="KW-1185">Reference proteome</keyword>
<organism evidence="4 5">
    <name type="scientific">Nonomuraea turkmeniaca</name>
    <dbReference type="NCBI Taxonomy" id="103838"/>
    <lineage>
        <taxon>Bacteria</taxon>
        <taxon>Bacillati</taxon>
        <taxon>Actinomycetota</taxon>
        <taxon>Actinomycetes</taxon>
        <taxon>Streptosporangiales</taxon>
        <taxon>Streptosporangiaceae</taxon>
        <taxon>Nonomuraea</taxon>
    </lineage>
</organism>
<evidence type="ECO:0000256" key="2">
    <source>
        <dbReference type="SAM" id="Phobius"/>
    </source>
</evidence>
<feature type="domain" description="DUF11" evidence="3">
    <location>
        <begin position="140"/>
        <end position="246"/>
    </location>
</feature>
<dbReference type="NCBIfam" id="TIGR01451">
    <property type="entry name" value="B_ant_repeat"/>
    <property type="match status" value="2"/>
</dbReference>
<reference evidence="4 5" key="1">
    <citation type="submission" date="2019-05" db="EMBL/GenBank/DDBJ databases">
        <title>Draft genome sequence of Nonomuraea turkmeniaca DSM 43926.</title>
        <authorList>
            <person name="Saricaoglu S."/>
            <person name="Isik K."/>
        </authorList>
    </citation>
    <scope>NUCLEOTIDE SEQUENCE [LARGE SCALE GENOMIC DNA]</scope>
    <source>
        <strain evidence="4 5">DSM 43926</strain>
    </source>
</reference>
<dbReference type="InterPro" id="IPR051172">
    <property type="entry name" value="Chlamydia_OmcB"/>
</dbReference>
<dbReference type="InterPro" id="IPR013783">
    <property type="entry name" value="Ig-like_fold"/>
</dbReference>
<evidence type="ECO:0000313" key="5">
    <source>
        <dbReference type="Proteomes" id="UP000309128"/>
    </source>
</evidence>
<evidence type="ECO:0000256" key="1">
    <source>
        <dbReference type="SAM" id="MobiDB-lite"/>
    </source>
</evidence>
<proteinExistence type="predicted"/>
<dbReference type="AlphaFoldDB" id="A0A5S4F5U9"/>
<gene>
    <name evidence="4" type="ORF">ETD86_35685</name>
</gene>
<dbReference type="GO" id="GO:0005975">
    <property type="term" value="P:carbohydrate metabolic process"/>
    <property type="evidence" value="ECO:0007669"/>
    <property type="project" value="UniProtKB-ARBA"/>
</dbReference>
<feature type="compositionally biased region" description="Polar residues" evidence="1">
    <location>
        <begin position="231"/>
        <end position="249"/>
    </location>
</feature>
<keyword evidence="2" id="KW-0812">Transmembrane</keyword>
<dbReference type="OrthoDB" id="5024153at2"/>
<feature type="region of interest" description="Disordered" evidence="1">
    <location>
        <begin position="231"/>
        <end position="306"/>
    </location>
</feature>
<dbReference type="InterPro" id="IPR047589">
    <property type="entry name" value="DUF11_rpt"/>
</dbReference>
<keyword evidence="2" id="KW-1133">Transmembrane helix</keyword>
<dbReference type="EMBL" id="VCKY01000156">
    <property type="protein sequence ID" value="TMR11470.1"/>
    <property type="molecule type" value="Genomic_DNA"/>
</dbReference>
<feature type="transmembrane region" description="Helical" evidence="2">
    <location>
        <begin position="315"/>
        <end position="334"/>
    </location>
</feature>
<feature type="compositionally biased region" description="Basic and acidic residues" evidence="1">
    <location>
        <begin position="276"/>
        <end position="287"/>
    </location>
</feature>
<dbReference type="Pfam" id="PF01345">
    <property type="entry name" value="DUF11"/>
    <property type="match status" value="1"/>
</dbReference>
<sequence length="347" mass="35443">MGVAGIAAVVALAAMGGGGWGSRPAAAMPVPGAELRISQAVAPDPMIVGGVSVYAVTVTNAGGQDAEDVMITDTLADQIVTCGGPGLVIPPGHSTVYEIPVTIDPSLPDDTDIVTRAHVTASNATDDTAELISRTRTMTDVEVETTGPASVNEGDGITYRVRVRNNGPSRAADVTVRDSAGGDRTTVTGRPHECPAATCSLGTLAPHESRTLAFTASPDAAGEIANCVTVSTVSREESTANNRSCTSTAVEPVASPSPVRTRTPVPAETPQAASHAEPHRPRKEPRVHATTGPYEPSPAPAGDRAAHDTVPLTGVSFWLAGLGVPVLLAVGLLVRCFSRRERSGGTA</sequence>
<dbReference type="Proteomes" id="UP000309128">
    <property type="component" value="Unassembled WGS sequence"/>
</dbReference>